<evidence type="ECO:0000313" key="2">
    <source>
        <dbReference type="EMBL" id="TWI10217.1"/>
    </source>
</evidence>
<dbReference type="RefSeq" id="WP_023570069.1">
    <property type="nucleotide sequence ID" value="NZ_AVBI01000012.1"/>
</dbReference>
<evidence type="ECO:0000313" key="3">
    <source>
        <dbReference type="Proteomes" id="UP000319848"/>
    </source>
</evidence>
<protein>
    <submittedName>
        <fullName evidence="2">Uncharacterized protein</fullName>
    </submittedName>
</protein>
<gene>
    <name evidence="2" type="ORF">IP98_02436</name>
</gene>
<organism evidence="2 3">
    <name type="scientific">Flavobacterium cauense R2A-7</name>
    <dbReference type="NCBI Taxonomy" id="1341154"/>
    <lineage>
        <taxon>Bacteria</taxon>
        <taxon>Pseudomonadati</taxon>
        <taxon>Bacteroidota</taxon>
        <taxon>Flavobacteriia</taxon>
        <taxon>Flavobacteriales</taxon>
        <taxon>Flavobacteriaceae</taxon>
        <taxon>Flavobacterium</taxon>
    </lineage>
</organism>
<feature type="chain" id="PRO_5030178717" evidence="1">
    <location>
        <begin position="22"/>
        <end position="207"/>
    </location>
</feature>
<comment type="caution">
    <text evidence="2">The sequence shown here is derived from an EMBL/GenBank/DDBJ whole genome shotgun (WGS) entry which is preliminary data.</text>
</comment>
<dbReference type="Proteomes" id="UP000319848">
    <property type="component" value="Unassembled WGS sequence"/>
</dbReference>
<dbReference type="AlphaFoldDB" id="V6S1K3"/>
<accession>V6S1K3</accession>
<sequence>MTIKNIILLFSFILFTRTIQAQETKNYLLIINKDTIQTDLELTNKYKLKNGEMLEIVVKQKETSVYNDNFISFSYPSNLKVSATKLDQSINQLSILKSTGNGYMIQTYSSLNPTSIIDLMIHELTKESIRYGYKKEEFPSEFKIASGQTLRGKKVILTYKDEKEVYNVLSYGGEDEGILVVTLMLNDDYQKEDMVLIDLFLKSLRLI</sequence>
<evidence type="ECO:0000256" key="1">
    <source>
        <dbReference type="SAM" id="SignalP"/>
    </source>
</evidence>
<keyword evidence="1" id="KW-0732">Signal</keyword>
<keyword evidence="3" id="KW-1185">Reference proteome</keyword>
<feature type="signal peptide" evidence="1">
    <location>
        <begin position="1"/>
        <end position="21"/>
    </location>
</feature>
<proteinExistence type="predicted"/>
<dbReference type="OrthoDB" id="851233at2"/>
<name>V6S1K3_9FLAO</name>
<dbReference type="STRING" id="1341154.FCR2A7T_09020"/>
<reference evidence="2 3" key="1">
    <citation type="journal article" date="2015" name="Stand. Genomic Sci.">
        <title>Genomic Encyclopedia of Bacterial and Archaeal Type Strains, Phase III: the genomes of soil and plant-associated and newly described type strains.</title>
        <authorList>
            <person name="Whitman W.B."/>
            <person name="Woyke T."/>
            <person name="Klenk H.P."/>
            <person name="Zhou Y."/>
            <person name="Lilburn T.G."/>
            <person name="Beck B.J."/>
            <person name="De Vos P."/>
            <person name="Vandamme P."/>
            <person name="Eisen J.A."/>
            <person name="Garrity G."/>
            <person name="Hugenholtz P."/>
            <person name="Kyrpides N.C."/>
        </authorList>
    </citation>
    <scope>NUCLEOTIDE SEQUENCE [LARGE SCALE GENOMIC DNA]</scope>
    <source>
        <strain evidence="2 3">CGMCC 1.7270</strain>
    </source>
</reference>
<dbReference type="EMBL" id="VLKQ01000011">
    <property type="protein sequence ID" value="TWI10217.1"/>
    <property type="molecule type" value="Genomic_DNA"/>
</dbReference>